<reference evidence="1 2" key="1">
    <citation type="submission" date="2019-09" db="EMBL/GenBank/DDBJ databases">
        <title>Bird 10,000 Genomes (B10K) Project - Family phase.</title>
        <authorList>
            <person name="Zhang G."/>
        </authorList>
    </citation>
    <scope>NUCLEOTIDE SEQUENCE [LARGE SCALE GENOMIC DNA]</scope>
    <source>
        <strain evidence="1">B10K-DU-009-16</strain>
        <tissue evidence="1">Muscle</tissue>
    </source>
</reference>
<dbReference type="AlphaFoldDB" id="A0A7L4AYN5"/>
<dbReference type="Proteomes" id="UP000556165">
    <property type="component" value="Unassembled WGS sequence"/>
</dbReference>
<comment type="caution">
    <text evidence="1">The sequence shown here is derived from an EMBL/GenBank/DDBJ whole genome shotgun (WGS) entry which is preliminary data.</text>
</comment>
<feature type="non-terminal residue" evidence="1">
    <location>
        <position position="1"/>
    </location>
</feature>
<protein>
    <submittedName>
        <fullName evidence="1">LRC63 protein</fullName>
    </submittedName>
</protein>
<dbReference type="Gene3D" id="3.80.10.10">
    <property type="entry name" value="Ribonuclease Inhibitor"/>
    <property type="match status" value="1"/>
</dbReference>
<accession>A0A7L4AYN5</accession>
<feature type="non-terminal residue" evidence="1">
    <location>
        <position position="209"/>
    </location>
</feature>
<evidence type="ECO:0000313" key="2">
    <source>
        <dbReference type="Proteomes" id="UP000556165"/>
    </source>
</evidence>
<dbReference type="EMBL" id="VZZW01000310">
    <property type="protein sequence ID" value="NXW30329.1"/>
    <property type="molecule type" value="Genomic_DNA"/>
</dbReference>
<evidence type="ECO:0000313" key="1">
    <source>
        <dbReference type="EMBL" id="NXW30329.1"/>
    </source>
</evidence>
<dbReference type="InterPro" id="IPR032675">
    <property type="entry name" value="LRR_dom_sf"/>
</dbReference>
<proteinExistence type="predicted"/>
<keyword evidence="2" id="KW-1185">Reference proteome</keyword>
<dbReference type="SUPFAM" id="SSF52058">
    <property type="entry name" value="L domain-like"/>
    <property type="match status" value="1"/>
</dbReference>
<sequence length="209" mass="24002">VFNIKTLQVLVLWNNPIREIPNGIHTVKLLKKFTVSFNLQLPSILSHLPSGLFSLEVLRYLDRVYNDTSFIPNDIKNLGKLKRLNIEGKQLSALLSGVLNLPLKSLRTENNFIQPLVWNEKIQKLTHLAALCFFRKKQRKNTQTSQKILKNTGCISFDPLSCCFTVCDCCHGPRDGKRLCLTQLYTSIFRFGRLPFYFHSCSSSCHRTT</sequence>
<gene>
    <name evidence="1" type="primary">Lrrc63</name>
    <name evidence="1" type="ORF">PHASIM_R09362</name>
</gene>
<name>A0A7L4AYN5_9CHAR</name>
<organism evidence="1 2">
    <name type="scientific">Phaetusa simplex</name>
    <name type="common">large-billed tern</name>
    <dbReference type="NCBI Taxonomy" id="297813"/>
    <lineage>
        <taxon>Eukaryota</taxon>
        <taxon>Metazoa</taxon>
        <taxon>Chordata</taxon>
        <taxon>Craniata</taxon>
        <taxon>Vertebrata</taxon>
        <taxon>Euteleostomi</taxon>
        <taxon>Archelosauria</taxon>
        <taxon>Archosauria</taxon>
        <taxon>Dinosauria</taxon>
        <taxon>Saurischia</taxon>
        <taxon>Theropoda</taxon>
        <taxon>Coelurosauria</taxon>
        <taxon>Aves</taxon>
        <taxon>Neognathae</taxon>
        <taxon>Neoaves</taxon>
        <taxon>Charadriiformes</taxon>
        <taxon>Laridae</taxon>
        <taxon>Phaetusa</taxon>
    </lineage>
</organism>